<proteinExistence type="predicted"/>
<keyword evidence="2" id="KW-1185">Reference proteome</keyword>
<dbReference type="OrthoDB" id="700862at2"/>
<evidence type="ECO:0000313" key="1">
    <source>
        <dbReference type="EMBL" id="RAW00088.1"/>
    </source>
</evidence>
<reference evidence="1 2" key="1">
    <citation type="submission" date="2018-06" db="EMBL/GenBank/DDBJ databases">
        <title>Chryseolinea flavus sp. nov., a member of the phylum Bacteroidetes isolated from soil.</title>
        <authorList>
            <person name="Li Y."/>
            <person name="Wang J."/>
        </authorList>
    </citation>
    <scope>NUCLEOTIDE SEQUENCE [LARGE SCALE GENOMIC DNA]</scope>
    <source>
        <strain evidence="1 2">SDU1-6</strain>
    </source>
</reference>
<accession>A0A364Y0G4</accession>
<name>A0A364Y0G4_9BACT</name>
<dbReference type="RefSeq" id="WP_112747926.1">
    <property type="nucleotide sequence ID" value="NZ_QMFY01000008.1"/>
</dbReference>
<gene>
    <name evidence="1" type="ORF">DQQ10_16190</name>
</gene>
<sequence>MRLSSIYLFIVFLFTGVAACSVLQKKDVEKEARAFLTAFQNNLSKSDAEILKQFDTQQSAEAILAAIRILQNKENEFLKCSVNFENAELVFDKGIVNVLAPVSFHSEKLAQEYAAESSVKMILKPKDGSYVISTFDAEAFYKAFADLRIEAEYSVEQAQALKVRQPIFAIAQALQQKFDSVVWYATYNQKRYFYVVEGVWEVDGEKKSTDYTMGLVDDAGTVIIPVEYQLIGTIGFDLPNIVEVKKDGKVGYFDLVSKKLLLDTDHDLIIPYKEGKAMAIVKSDTTYGWIDKDYSYQAGLPSEAAQQWVNTFAFIPDNLKFKGDSLYAYCEIPREPSIGYGILIPPSYLVKSGLLDEKIEGISTTPFPYAGWTDYVETKGTKVQSITDKISAVMTSITERYIEGREEFYTYDRVVFVGPQHDTLEIDNVANAGEVNFKRLDDRLLEVSYEGAYSEMDGEYWDEYNLFKYDYFELGPDTQMKRLKSNRDFAFTQFVKMDSTYLTGDFLVYEDGEQKKRTFLSTATIEYIRAEILATYGFIFPEDGVKQRFEYRDWYNPRYESIEAFREDMTEIDRYNLDFLDKILSLMQKPV</sequence>
<protein>
    <recommendedName>
        <fullName evidence="3">YARHG domain-containing protein</fullName>
    </recommendedName>
</protein>
<comment type="caution">
    <text evidence="1">The sequence shown here is derived from an EMBL/GenBank/DDBJ whole genome shotgun (WGS) entry which is preliminary data.</text>
</comment>
<dbReference type="InterPro" id="IPR038434">
    <property type="entry name" value="YARHG_sf"/>
</dbReference>
<dbReference type="Gene3D" id="1.20.58.1690">
    <property type="match status" value="1"/>
</dbReference>
<dbReference type="EMBL" id="QMFY01000008">
    <property type="protein sequence ID" value="RAW00088.1"/>
    <property type="molecule type" value="Genomic_DNA"/>
</dbReference>
<dbReference type="Proteomes" id="UP000251889">
    <property type="component" value="Unassembled WGS sequence"/>
</dbReference>
<dbReference type="AlphaFoldDB" id="A0A364Y0G4"/>
<organism evidence="1 2">
    <name type="scientific">Pseudochryseolinea flava</name>
    <dbReference type="NCBI Taxonomy" id="2059302"/>
    <lineage>
        <taxon>Bacteria</taxon>
        <taxon>Pseudomonadati</taxon>
        <taxon>Bacteroidota</taxon>
        <taxon>Cytophagia</taxon>
        <taxon>Cytophagales</taxon>
        <taxon>Fulvivirgaceae</taxon>
        <taxon>Pseudochryseolinea</taxon>
    </lineage>
</organism>
<evidence type="ECO:0000313" key="2">
    <source>
        <dbReference type="Proteomes" id="UP000251889"/>
    </source>
</evidence>
<evidence type="ECO:0008006" key="3">
    <source>
        <dbReference type="Google" id="ProtNLM"/>
    </source>
</evidence>
<dbReference type="PROSITE" id="PS51257">
    <property type="entry name" value="PROKAR_LIPOPROTEIN"/>
    <property type="match status" value="1"/>
</dbReference>